<dbReference type="EMBL" id="CP002209">
    <property type="protein sequence ID" value="ADN75580.1"/>
    <property type="molecule type" value="Genomic_DNA"/>
</dbReference>
<sequence length="243" mass="26432">MSEAVAECFGRAAAGYDQHATLQRRAAERLLQQARPAAQWLDLGTGTGYVARGLPAQQVLALDLALPMLQQAQCLGTPNPVCGDITALPVQASSVDGIAANLSLQWCRPLSETLPKLAKVIRPGGQLLATLPLAHTFPELQPLAQQGVLACNRFADEAGLSQVLSQSGWAEWQLTPFTEVVHFADVRTLLAHFKATGAHHSAQRQAGLRGRAWWRRLNDHLNQHRQAQGIPLTWQLVLVEATR</sequence>
<dbReference type="GO" id="GO:0032259">
    <property type="term" value="P:methylation"/>
    <property type="evidence" value="ECO:0007669"/>
    <property type="project" value="UniProtKB-KW"/>
</dbReference>
<dbReference type="GeneID" id="67181596"/>
<dbReference type="KEGG" id="fbl:Fbal_1376"/>
<dbReference type="OrthoDB" id="9760689at2"/>
<keyword evidence="2" id="KW-0489">Methyltransferase</keyword>
<name>E1SMP1_FERBD</name>
<dbReference type="eggNOG" id="COG2226">
    <property type="taxonomic scope" value="Bacteria"/>
</dbReference>
<dbReference type="STRING" id="550540.Fbal_1376"/>
<protein>
    <submittedName>
        <fullName evidence="2">Methyltransferase type 11</fullName>
    </submittedName>
</protein>
<proteinExistence type="predicted"/>
<dbReference type="PANTHER" id="PTHR43861">
    <property type="entry name" value="TRANS-ACONITATE 2-METHYLTRANSFERASE-RELATED"/>
    <property type="match status" value="1"/>
</dbReference>
<dbReference type="Proteomes" id="UP000006683">
    <property type="component" value="Chromosome"/>
</dbReference>
<gene>
    <name evidence="2" type="ordered locus">Fbal_1376</name>
</gene>
<dbReference type="GO" id="GO:0008757">
    <property type="term" value="F:S-adenosylmethionine-dependent methyltransferase activity"/>
    <property type="evidence" value="ECO:0007669"/>
    <property type="project" value="InterPro"/>
</dbReference>
<feature type="domain" description="Methyltransferase type 11" evidence="1">
    <location>
        <begin position="41"/>
        <end position="128"/>
    </location>
</feature>
<dbReference type="HOGENOM" id="CLU_046586_2_2_6"/>
<keyword evidence="2" id="KW-0808">Transferase</keyword>
<dbReference type="PANTHER" id="PTHR43861:SF1">
    <property type="entry name" value="TRANS-ACONITATE 2-METHYLTRANSFERASE"/>
    <property type="match status" value="1"/>
</dbReference>
<dbReference type="InterPro" id="IPR013216">
    <property type="entry name" value="Methyltransf_11"/>
</dbReference>
<evidence type="ECO:0000259" key="1">
    <source>
        <dbReference type="Pfam" id="PF08241"/>
    </source>
</evidence>
<keyword evidence="3" id="KW-1185">Reference proteome</keyword>
<evidence type="ECO:0000313" key="3">
    <source>
        <dbReference type="Proteomes" id="UP000006683"/>
    </source>
</evidence>
<organism evidence="2 3">
    <name type="scientific">Ferrimonas balearica (strain DSM 9799 / CCM 4581 / KCTC 23876 / PAT)</name>
    <dbReference type="NCBI Taxonomy" id="550540"/>
    <lineage>
        <taxon>Bacteria</taxon>
        <taxon>Pseudomonadati</taxon>
        <taxon>Pseudomonadota</taxon>
        <taxon>Gammaproteobacteria</taxon>
        <taxon>Alteromonadales</taxon>
        <taxon>Ferrimonadaceae</taxon>
        <taxon>Ferrimonas</taxon>
    </lineage>
</organism>
<dbReference type="CDD" id="cd02440">
    <property type="entry name" value="AdoMet_MTases"/>
    <property type="match status" value="1"/>
</dbReference>
<accession>E1SMP1</accession>
<dbReference type="Pfam" id="PF08241">
    <property type="entry name" value="Methyltransf_11"/>
    <property type="match status" value="1"/>
</dbReference>
<dbReference type="AlphaFoldDB" id="E1SMP1"/>
<dbReference type="SUPFAM" id="SSF53335">
    <property type="entry name" value="S-adenosyl-L-methionine-dependent methyltransferases"/>
    <property type="match status" value="1"/>
</dbReference>
<dbReference type="InterPro" id="IPR029063">
    <property type="entry name" value="SAM-dependent_MTases_sf"/>
</dbReference>
<evidence type="ECO:0000313" key="2">
    <source>
        <dbReference type="EMBL" id="ADN75580.1"/>
    </source>
</evidence>
<reference evidence="2 3" key="1">
    <citation type="journal article" date="2010" name="Stand. Genomic Sci.">
        <title>Complete genome sequence of Ferrimonas balearica type strain (PAT).</title>
        <authorList>
            <person name="Nolan M."/>
            <person name="Sikorski J."/>
            <person name="Davenport K."/>
            <person name="Lucas S."/>
            <person name="Glavina Del Rio T."/>
            <person name="Tice H."/>
            <person name="Cheng J."/>
            <person name="Goodwin L."/>
            <person name="Pitluck S."/>
            <person name="Liolios K."/>
            <person name="Ivanova N."/>
            <person name="Mavromatis K."/>
            <person name="Ovchinnikova G."/>
            <person name="Pati A."/>
            <person name="Chen A."/>
            <person name="Palaniappan K."/>
            <person name="Land M."/>
            <person name="Hauser L."/>
            <person name="Chang Y."/>
            <person name="Jeffries C."/>
            <person name="Tapia R."/>
            <person name="Brettin T."/>
            <person name="Detter J."/>
            <person name="Han C."/>
            <person name="Yasawong M."/>
            <person name="Rohde M."/>
            <person name="Tindall B."/>
            <person name="Goker M."/>
            <person name="Woyke T."/>
            <person name="Bristow J."/>
            <person name="Eisen J."/>
            <person name="Markowitz V."/>
            <person name="Hugenholtz P."/>
            <person name="Kyrpides N."/>
            <person name="Klenk H."/>
            <person name="Lapidus A."/>
        </authorList>
    </citation>
    <scope>NUCLEOTIDE SEQUENCE [LARGE SCALE GENOMIC DNA]</scope>
    <source>
        <strain evidence="3">DSM 9799 / CCM 4581 / KCTC 23876 / PAT</strain>
    </source>
</reference>
<dbReference type="RefSeq" id="WP_013344886.1">
    <property type="nucleotide sequence ID" value="NC_014541.1"/>
</dbReference>
<dbReference type="Gene3D" id="3.40.50.150">
    <property type="entry name" value="Vaccinia Virus protein VP39"/>
    <property type="match status" value="1"/>
</dbReference>